<dbReference type="InterPro" id="IPR036318">
    <property type="entry name" value="FAD-bd_PCMH-like_sf"/>
</dbReference>
<dbReference type="InterPro" id="IPR036866">
    <property type="entry name" value="RibonucZ/Hydroxyglut_hydro"/>
</dbReference>
<dbReference type="GO" id="GO:0071949">
    <property type="term" value="F:FAD binding"/>
    <property type="evidence" value="ECO:0007669"/>
    <property type="project" value="InterPro"/>
</dbReference>
<dbReference type="PANTHER" id="PTHR42973">
    <property type="entry name" value="BINDING OXIDOREDUCTASE, PUTATIVE (AFU_ORTHOLOGUE AFUA_1G17690)-RELATED"/>
    <property type="match status" value="1"/>
</dbReference>
<organism evidence="6 7">
    <name type="scientific">Colletotrichum godetiae</name>
    <dbReference type="NCBI Taxonomy" id="1209918"/>
    <lineage>
        <taxon>Eukaryota</taxon>
        <taxon>Fungi</taxon>
        <taxon>Dikarya</taxon>
        <taxon>Ascomycota</taxon>
        <taxon>Pezizomycotina</taxon>
        <taxon>Sordariomycetes</taxon>
        <taxon>Hypocreomycetidae</taxon>
        <taxon>Glomerellales</taxon>
        <taxon>Glomerellaceae</taxon>
        <taxon>Colletotrichum</taxon>
        <taxon>Colletotrichum acutatum species complex</taxon>
    </lineage>
</organism>
<evidence type="ECO:0000256" key="2">
    <source>
        <dbReference type="ARBA" id="ARBA00022630"/>
    </source>
</evidence>
<gene>
    <name evidence="6" type="ORF">BDP55DRAFT_773990</name>
</gene>
<evidence type="ECO:0000256" key="1">
    <source>
        <dbReference type="ARBA" id="ARBA00005466"/>
    </source>
</evidence>
<keyword evidence="2" id="KW-0285">Flavoprotein</keyword>
<dbReference type="InterPro" id="IPR006094">
    <property type="entry name" value="Oxid_FAD_bind_N"/>
</dbReference>
<dbReference type="Gene3D" id="3.30.465.10">
    <property type="match status" value="1"/>
</dbReference>
<dbReference type="Gene3D" id="3.60.15.10">
    <property type="entry name" value="Ribonuclease Z/Hydroxyacylglutathione hydrolase-like"/>
    <property type="match status" value="1"/>
</dbReference>
<evidence type="ECO:0000256" key="4">
    <source>
        <dbReference type="ARBA" id="ARBA00023002"/>
    </source>
</evidence>
<name>A0AAJ0A9D5_9PEZI</name>
<keyword evidence="4" id="KW-0560">Oxidoreductase</keyword>
<dbReference type="RefSeq" id="XP_060422176.1">
    <property type="nucleotide sequence ID" value="XM_060581195.1"/>
</dbReference>
<dbReference type="SUPFAM" id="SSF56176">
    <property type="entry name" value="FAD-binding/transporter-associated domain-like"/>
    <property type="match status" value="1"/>
</dbReference>
<comment type="caution">
    <text evidence="6">The sequence shown here is derived from an EMBL/GenBank/DDBJ whole genome shotgun (WGS) entry which is preliminary data.</text>
</comment>
<keyword evidence="7" id="KW-1185">Reference proteome</keyword>
<comment type="similarity">
    <text evidence="1">Belongs to the oxygen-dependent FAD-linked oxidoreductase family.</text>
</comment>
<evidence type="ECO:0000313" key="7">
    <source>
        <dbReference type="Proteomes" id="UP001224890"/>
    </source>
</evidence>
<dbReference type="AlphaFoldDB" id="A0AAJ0A9D5"/>
<keyword evidence="3" id="KW-0274">FAD</keyword>
<proteinExistence type="inferred from homology"/>
<dbReference type="PROSITE" id="PS51387">
    <property type="entry name" value="FAD_PCMH"/>
    <property type="match status" value="1"/>
</dbReference>
<evidence type="ECO:0000313" key="6">
    <source>
        <dbReference type="EMBL" id="KAK1657412.1"/>
    </source>
</evidence>
<dbReference type="Proteomes" id="UP001224890">
    <property type="component" value="Unassembled WGS sequence"/>
</dbReference>
<accession>A0AAJ0A9D5</accession>
<feature type="domain" description="FAD-binding PCMH-type" evidence="5">
    <location>
        <begin position="203"/>
        <end position="373"/>
    </location>
</feature>
<dbReference type="EMBL" id="JAHMHR010000093">
    <property type="protein sequence ID" value="KAK1657412.1"/>
    <property type="molecule type" value="Genomic_DNA"/>
</dbReference>
<sequence>MESAAPLRADLYYAPPIPTSELLPDGSVGMWQPTVVTLISGPSEAALIDTLFTSTQAVSLGDWIEETLNGRTLTTMYTSLTVTEITGSVFHTLSADFRFWGDLFPGQIDEDSSKILEYPLENNTLTVEGHNLKAANVGHTDTDCTTFLYVPALNLSVAGDIVYNDVHMRMTESPSQSARDDWIKALDTLESYNPSIVIGSHHRLGGVDGSFNIVSETLIALRSVGNGAGDWHVAIRRGGHGGDNQNNIAEGVTIDLTHLNTTMYDAATNVASVGTGARWGSVYAALEKDGVTVTGGREAVVGVDGLLLGGGISWYTARTGFACDSVVNYEVVLASGEIVNANVSANSDLWRALKGGSSNFGIVTRFDLQAFPAENLQVETKTFGREHSDDTVNVVAGFADLDRSFDDNAVLFVVTYDPETEDSIMRVTKVNTKNKANSTAFDAFNRIPTNAGAGALTAVNDPRVLRYCIEQHDGLVADMKAMLGPKNFATILDFQPIPSYFADIGLQKGGNMLGLERDSRNKVLFVMGVTLLGSKSEELYPRVYQQVAAVNKRIEDFSKSVGSDAEFRYLPYADSRQNAIGSYGAANVEHIRRVAEEYDPDSFFQHRVPGGFKISRV</sequence>
<dbReference type="GO" id="GO:0016491">
    <property type="term" value="F:oxidoreductase activity"/>
    <property type="evidence" value="ECO:0007669"/>
    <property type="project" value="UniProtKB-KW"/>
</dbReference>
<dbReference type="SUPFAM" id="SSF56281">
    <property type="entry name" value="Metallo-hydrolase/oxidoreductase"/>
    <property type="match status" value="1"/>
</dbReference>
<dbReference type="InterPro" id="IPR050416">
    <property type="entry name" value="FAD-linked_Oxidoreductase"/>
</dbReference>
<protein>
    <recommendedName>
        <fullName evidence="5">FAD-binding PCMH-type domain-containing protein</fullName>
    </recommendedName>
</protein>
<dbReference type="InterPro" id="IPR016169">
    <property type="entry name" value="FAD-bd_PCMH_sub2"/>
</dbReference>
<dbReference type="GeneID" id="85465721"/>
<evidence type="ECO:0000259" key="5">
    <source>
        <dbReference type="PROSITE" id="PS51387"/>
    </source>
</evidence>
<dbReference type="Pfam" id="PF01565">
    <property type="entry name" value="FAD_binding_4"/>
    <property type="match status" value="1"/>
</dbReference>
<evidence type="ECO:0000256" key="3">
    <source>
        <dbReference type="ARBA" id="ARBA00022827"/>
    </source>
</evidence>
<dbReference type="InterPro" id="IPR016166">
    <property type="entry name" value="FAD-bd_PCMH"/>
</dbReference>
<reference evidence="6" key="1">
    <citation type="submission" date="2021-06" db="EMBL/GenBank/DDBJ databases">
        <title>Comparative genomics, transcriptomics and evolutionary studies reveal genomic signatures of adaptation to plant cell wall in hemibiotrophic fungi.</title>
        <authorList>
            <consortium name="DOE Joint Genome Institute"/>
            <person name="Baroncelli R."/>
            <person name="Diaz J.F."/>
            <person name="Benocci T."/>
            <person name="Peng M."/>
            <person name="Battaglia E."/>
            <person name="Haridas S."/>
            <person name="Andreopoulos W."/>
            <person name="Labutti K."/>
            <person name="Pangilinan J."/>
            <person name="Floch G.L."/>
            <person name="Makela M.R."/>
            <person name="Henrissat B."/>
            <person name="Grigoriev I.V."/>
            <person name="Crouch J.A."/>
            <person name="De Vries R.P."/>
            <person name="Sukno S.A."/>
            <person name="Thon M.R."/>
        </authorList>
    </citation>
    <scope>NUCLEOTIDE SEQUENCE</scope>
    <source>
        <strain evidence="6">CBS 193.32</strain>
    </source>
</reference>
<dbReference type="PANTHER" id="PTHR42973:SF53">
    <property type="entry name" value="FAD-BINDING PCMH-TYPE DOMAIN-CONTAINING PROTEIN-RELATED"/>
    <property type="match status" value="1"/>
</dbReference>